<dbReference type="AlphaFoldDB" id="A0A510UVK3"/>
<dbReference type="GO" id="GO:0006629">
    <property type="term" value="P:lipid metabolic process"/>
    <property type="evidence" value="ECO:0007669"/>
    <property type="project" value="UniProtKB-KW"/>
</dbReference>
<evidence type="ECO:0000256" key="4">
    <source>
        <dbReference type="ARBA" id="ARBA00022691"/>
    </source>
</evidence>
<evidence type="ECO:0000256" key="2">
    <source>
        <dbReference type="ARBA" id="ARBA00022603"/>
    </source>
</evidence>
<dbReference type="GO" id="GO:0008168">
    <property type="term" value="F:methyltransferase activity"/>
    <property type="evidence" value="ECO:0007669"/>
    <property type="project" value="UniProtKB-KW"/>
</dbReference>
<dbReference type="RefSeq" id="WP_246783911.1">
    <property type="nucleotide sequence ID" value="NZ_BJUA01000012.1"/>
</dbReference>
<gene>
    <name evidence="7" type="ORF">CPE01_24470</name>
</gene>
<comment type="caution">
    <text evidence="7">The sequence shown here is derived from an EMBL/GenBank/DDBJ whole genome shotgun (WGS) entry which is preliminary data.</text>
</comment>
<dbReference type="GO" id="GO:0032259">
    <property type="term" value="P:methylation"/>
    <property type="evidence" value="ECO:0007669"/>
    <property type="project" value="UniProtKB-KW"/>
</dbReference>
<dbReference type="InterPro" id="IPR041698">
    <property type="entry name" value="Methyltransf_25"/>
</dbReference>
<keyword evidence="2 7" id="KW-0489">Methyltransferase</keyword>
<dbReference type="EMBL" id="BJUA01000012">
    <property type="protein sequence ID" value="GEK18714.1"/>
    <property type="molecule type" value="Genomic_DNA"/>
</dbReference>
<evidence type="ECO:0000256" key="5">
    <source>
        <dbReference type="ARBA" id="ARBA00023098"/>
    </source>
</evidence>
<reference evidence="7 8" key="1">
    <citation type="submission" date="2019-07" db="EMBL/GenBank/DDBJ databases">
        <title>Whole genome shotgun sequence of Cellulomonas persica NBRC 101101.</title>
        <authorList>
            <person name="Hosoyama A."/>
            <person name="Uohara A."/>
            <person name="Ohji S."/>
            <person name="Ichikawa N."/>
        </authorList>
    </citation>
    <scope>NUCLEOTIDE SEQUENCE [LARGE SCALE GENOMIC DNA]</scope>
    <source>
        <strain evidence="7 8">NBRC 101101</strain>
    </source>
</reference>
<dbReference type="Gene3D" id="3.40.50.150">
    <property type="entry name" value="Vaccinia Virus protein VP39"/>
    <property type="match status" value="1"/>
</dbReference>
<accession>A0A510UVK3</accession>
<dbReference type="PANTHER" id="PTHR43667:SF1">
    <property type="entry name" value="CYCLOPROPANE-FATTY-ACYL-PHOSPHOLIPID SYNTHASE"/>
    <property type="match status" value="1"/>
</dbReference>
<evidence type="ECO:0000313" key="8">
    <source>
        <dbReference type="Proteomes" id="UP000321386"/>
    </source>
</evidence>
<dbReference type="InterPro" id="IPR029063">
    <property type="entry name" value="SAM-dependent_MTases_sf"/>
</dbReference>
<feature type="domain" description="Methyltransferase" evidence="6">
    <location>
        <begin position="68"/>
        <end position="162"/>
    </location>
</feature>
<dbReference type="Pfam" id="PF13649">
    <property type="entry name" value="Methyltransf_25"/>
    <property type="match status" value="1"/>
</dbReference>
<dbReference type="Gene3D" id="2.20.25.110">
    <property type="entry name" value="S-adenosyl-L-methionine-dependent methyltransferases"/>
    <property type="match status" value="1"/>
</dbReference>
<dbReference type="SUPFAM" id="SSF53335">
    <property type="entry name" value="S-adenosyl-L-methionine-dependent methyltransferases"/>
    <property type="match status" value="1"/>
</dbReference>
<evidence type="ECO:0000256" key="1">
    <source>
        <dbReference type="ARBA" id="ARBA00010815"/>
    </source>
</evidence>
<comment type="similarity">
    <text evidence="1">Belongs to the CFA/CMAS family.</text>
</comment>
<sequence>MREPSSSRPAPFSAYTTPEFWDDPHISAQMLALHLDPDAEAASRPHAFVDRSVAWLVDELGLRPGDRVLDLGCGPGVYAHRLARRGVHVLGLDASRRSIEHARAVAVADGLPAEFGVANYLVDDLGRDHDAAIFVYEDFCAMSPAQRGGLLRRTHDALRPGGAFVMDVTAAPRFALERPGERHERDLDGGFWAEPPYDGSHETWTYPELRLVLDRYTITKDGRTRQFWNWLHCLTVAEVTDELVAAGFVVPQVYGDVTGAPFDPASPVFAVVTRRH</sequence>
<keyword evidence="3 7" id="KW-0808">Transferase</keyword>
<protein>
    <submittedName>
        <fullName evidence="7">SAM-dependent methyltransferase</fullName>
    </submittedName>
</protein>
<evidence type="ECO:0000259" key="6">
    <source>
        <dbReference type="Pfam" id="PF13649"/>
    </source>
</evidence>
<evidence type="ECO:0000256" key="3">
    <source>
        <dbReference type="ARBA" id="ARBA00022679"/>
    </source>
</evidence>
<name>A0A510UVK3_9CELL</name>
<dbReference type="InterPro" id="IPR050723">
    <property type="entry name" value="CFA/CMAS"/>
</dbReference>
<dbReference type="Proteomes" id="UP000321386">
    <property type="component" value="Unassembled WGS sequence"/>
</dbReference>
<dbReference type="CDD" id="cd02440">
    <property type="entry name" value="AdoMet_MTases"/>
    <property type="match status" value="1"/>
</dbReference>
<organism evidence="7 8">
    <name type="scientific">Cellulomonas persica</name>
    <dbReference type="NCBI Taxonomy" id="76861"/>
    <lineage>
        <taxon>Bacteria</taxon>
        <taxon>Bacillati</taxon>
        <taxon>Actinomycetota</taxon>
        <taxon>Actinomycetes</taxon>
        <taxon>Micrococcales</taxon>
        <taxon>Cellulomonadaceae</taxon>
        <taxon>Cellulomonas</taxon>
    </lineage>
</organism>
<dbReference type="PANTHER" id="PTHR43667">
    <property type="entry name" value="CYCLOPROPANE-FATTY-ACYL-PHOSPHOLIPID SYNTHASE"/>
    <property type="match status" value="1"/>
</dbReference>
<keyword evidence="8" id="KW-1185">Reference proteome</keyword>
<keyword evidence="5" id="KW-0443">Lipid metabolism</keyword>
<proteinExistence type="inferred from homology"/>
<evidence type="ECO:0000313" key="7">
    <source>
        <dbReference type="EMBL" id="GEK18714.1"/>
    </source>
</evidence>
<keyword evidence="4" id="KW-0949">S-adenosyl-L-methionine</keyword>